<dbReference type="InterPro" id="IPR036770">
    <property type="entry name" value="Ankyrin_rpt-contain_sf"/>
</dbReference>
<dbReference type="AlphaFoldDB" id="A0A1Z5KE56"/>
<dbReference type="EMBL" id="BDSP01000209">
    <property type="protein sequence ID" value="GAX24466.1"/>
    <property type="molecule type" value="Genomic_DNA"/>
</dbReference>
<dbReference type="OrthoDB" id="47839at2759"/>
<dbReference type="SUPFAM" id="SSF48403">
    <property type="entry name" value="Ankyrin repeat"/>
    <property type="match status" value="1"/>
</dbReference>
<name>A0A1Z5KE56_FISSO</name>
<gene>
    <name evidence="1" type="ORF">FisN_2Hh045</name>
</gene>
<reference evidence="1 2" key="1">
    <citation type="journal article" date="2015" name="Plant Cell">
        <title>Oil accumulation by the oleaginous diatom Fistulifera solaris as revealed by the genome and transcriptome.</title>
        <authorList>
            <person name="Tanaka T."/>
            <person name="Maeda Y."/>
            <person name="Veluchamy A."/>
            <person name="Tanaka M."/>
            <person name="Abida H."/>
            <person name="Marechal E."/>
            <person name="Bowler C."/>
            <person name="Muto M."/>
            <person name="Sunaga Y."/>
            <person name="Tanaka M."/>
            <person name="Yoshino T."/>
            <person name="Taniguchi T."/>
            <person name="Fukuda Y."/>
            <person name="Nemoto M."/>
            <person name="Matsumoto M."/>
            <person name="Wong P.S."/>
            <person name="Aburatani S."/>
            <person name="Fujibuchi W."/>
        </authorList>
    </citation>
    <scope>NUCLEOTIDE SEQUENCE [LARGE SCALE GENOMIC DNA]</scope>
    <source>
        <strain evidence="1 2">JPCC DA0580</strain>
    </source>
</reference>
<dbReference type="InParanoid" id="A0A1Z5KE56"/>
<dbReference type="PANTHER" id="PTHR24121">
    <property type="entry name" value="NO MECHANORECEPTOR POTENTIAL C, ISOFORM D-RELATED"/>
    <property type="match status" value="1"/>
</dbReference>
<evidence type="ECO:0000313" key="1">
    <source>
        <dbReference type="EMBL" id="GAX24466.1"/>
    </source>
</evidence>
<dbReference type="Gene3D" id="1.25.40.20">
    <property type="entry name" value="Ankyrin repeat-containing domain"/>
    <property type="match status" value="1"/>
</dbReference>
<organism evidence="1 2">
    <name type="scientific">Fistulifera solaris</name>
    <name type="common">Oleaginous diatom</name>
    <dbReference type="NCBI Taxonomy" id="1519565"/>
    <lineage>
        <taxon>Eukaryota</taxon>
        <taxon>Sar</taxon>
        <taxon>Stramenopiles</taxon>
        <taxon>Ochrophyta</taxon>
        <taxon>Bacillariophyta</taxon>
        <taxon>Bacillariophyceae</taxon>
        <taxon>Bacillariophycidae</taxon>
        <taxon>Naviculales</taxon>
        <taxon>Naviculaceae</taxon>
        <taxon>Fistulifera</taxon>
    </lineage>
</organism>
<dbReference type="PANTHER" id="PTHR24121:SF21">
    <property type="entry name" value="ANKYRIN REPEAT FAMILY PROTEIN"/>
    <property type="match status" value="1"/>
</dbReference>
<protein>
    <submittedName>
        <fullName evidence="1">Uncharacterized protein</fullName>
    </submittedName>
</protein>
<evidence type="ECO:0000313" key="2">
    <source>
        <dbReference type="Proteomes" id="UP000198406"/>
    </source>
</evidence>
<comment type="caution">
    <text evidence="1">The sequence shown here is derived from an EMBL/GenBank/DDBJ whole genome shotgun (WGS) entry which is preliminary data.</text>
</comment>
<proteinExistence type="predicted"/>
<accession>A0A1Z5KE56</accession>
<sequence length="557" mass="62761">MSHVTSAGVPVTPAILPKRTVPRSPKMPTVHDIFDTTQWPETPSLRIAPAEQEGALATPLSDTIDSPTAKLPITRLYKYARQCNWEAVSCECKLYPRDAKCVEPSDGTTALHLAVMSRINPFLREGSLPDVEMAPLELIEQLVAACPEAAITRCSVKKYTPLIYACLVLGQDYDLHDGVAMVRSLLQHAPHSVYVFTDDGFSALDVHILSYSRFHRDKQDSQDDSTLVMRALLEERPDLAEARSYKNRVRGPLELLYRSNLEHFKDSSKVSDFSPLSASMDSPQEWWAWRWADVLLRQHNNSSEYKSLHAACGLTGCPLPILLIAAQSNPGQLKEPVNELGNLPLHQVCMWICDSEMIAGDPFVLRRKTAAIESLLQLYPEAARIKNNMGETPLQLAIESKTPFHGGLEALIRVFEDGLSIPRKLRAVDDENEQLLSVDVYDDNESVDSDWVDPVLAVEGMYPFMVAAVVSFIPLSKRRPSFFLNQTEAQHQADLEKRELENLRTIYGLLRARPSVFKQYKPVYRKKKSNQMEEPELSEYTEIVEDDSDYTEVTCDD</sequence>
<dbReference type="Proteomes" id="UP000198406">
    <property type="component" value="Unassembled WGS sequence"/>
</dbReference>
<keyword evidence="2" id="KW-1185">Reference proteome</keyword>